<dbReference type="Gene3D" id="3.40.50.300">
    <property type="entry name" value="P-loop containing nucleotide triphosphate hydrolases"/>
    <property type="match status" value="1"/>
</dbReference>
<dbReference type="Proteomes" id="UP000007564">
    <property type="component" value="Chromosome"/>
</dbReference>
<dbReference type="GO" id="GO:0005524">
    <property type="term" value="F:ATP binding"/>
    <property type="evidence" value="ECO:0007669"/>
    <property type="project" value="UniProtKB-KW"/>
</dbReference>
<evidence type="ECO:0000256" key="6">
    <source>
        <dbReference type="ARBA" id="ARBA00022970"/>
    </source>
</evidence>
<sequence length="244" mass="26106">MPSLLEVSGLRAGYGLFSVLHGLDFHVAEREIVSLVGSNGAGKTTTMRAVSGLIAPSGGTIRFDGKDTTGLSPSQMVARGLVCVPEGRQLFPQMTVLDTLLVGVSTPRARQRRDENLERVYQLFPKLKERRGQLCGTLSGGEQQMVAIGRGLMSAPRMLLLDEPSLGLAPTIVKQLFQAIAGIREQGVTVLIVEQNVRSVLSFVDRAYVIENGSVELSGSAAELSNNPNVVNAYFGIGSKESVH</sequence>
<evidence type="ECO:0000256" key="2">
    <source>
        <dbReference type="ARBA" id="ARBA00022448"/>
    </source>
</evidence>
<accession>A0A0C6P5L9</accession>
<dbReference type="InterPro" id="IPR027417">
    <property type="entry name" value="P-loop_NTPase"/>
</dbReference>
<dbReference type="SUPFAM" id="SSF52540">
    <property type="entry name" value="P-loop containing nucleoside triphosphate hydrolases"/>
    <property type="match status" value="1"/>
</dbReference>
<dbReference type="OrthoDB" id="9776369at2"/>
<dbReference type="InterPro" id="IPR003439">
    <property type="entry name" value="ABC_transporter-like_ATP-bd"/>
</dbReference>
<protein>
    <submittedName>
        <fullName evidence="8">Putative branched-chain amino acid transport ATP-binding protein</fullName>
    </submittedName>
</protein>
<evidence type="ECO:0000256" key="3">
    <source>
        <dbReference type="ARBA" id="ARBA00022475"/>
    </source>
</evidence>
<dbReference type="HOGENOM" id="CLU_000604_1_2_4"/>
<name>A0A0C6P5L9_BORBO</name>
<evidence type="ECO:0000259" key="7">
    <source>
        <dbReference type="PROSITE" id="PS50893"/>
    </source>
</evidence>
<keyword evidence="4" id="KW-0547">Nucleotide-binding</keyword>
<dbReference type="EMBL" id="HE965806">
    <property type="protein sequence ID" value="CCJ54785.1"/>
    <property type="molecule type" value="Genomic_DNA"/>
</dbReference>
<evidence type="ECO:0000313" key="9">
    <source>
        <dbReference type="Proteomes" id="UP000007564"/>
    </source>
</evidence>
<reference evidence="8 9" key="1">
    <citation type="journal article" date="2012" name="BMC Genomics">
        <title>Comparative genomics of the classical Bordetella subspecies: the evolution and exchange of virulence-associated diversity amongst closely related pathogens.</title>
        <authorList>
            <person name="Park J."/>
            <person name="Zhang Y."/>
            <person name="Buboltz A.M."/>
            <person name="Zhang X."/>
            <person name="Schuster S.C."/>
            <person name="Ahuja U."/>
            <person name="Liu M."/>
            <person name="Miller J.F."/>
            <person name="Sebaihia M."/>
            <person name="Bentley S.D."/>
            <person name="Parkhill J."/>
            <person name="Harvill E.T."/>
        </authorList>
    </citation>
    <scope>NUCLEOTIDE SEQUENCE [LARGE SCALE GENOMIC DNA]</scope>
    <source>
        <strain evidence="8 9">253</strain>
    </source>
</reference>
<keyword evidence="3" id="KW-1003">Cell membrane</keyword>
<dbReference type="GO" id="GO:0016887">
    <property type="term" value="F:ATP hydrolysis activity"/>
    <property type="evidence" value="ECO:0007669"/>
    <property type="project" value="InterPro"/>
</dbReference>
<dbReference type="AlphaFoldDB" id="A0A0C6P5L9"/>
<evidence type="ECO:0000313" key="8">
    <source>
        <dbReference type="EMBL" id="CCJ54785.1"/>
    </source>
</evidence>
<dbReference type="KEGG" id="bbh:BN112_2868"/>
<dbReference type="PROSITE" id="PS50893">
    <property type="entry name" value="ABC_TRANSPORTER_2"/>
    <property type="match status" value="1"/>
</dbReference>
<dbReference type="InterPro" id="IPR003593">
    <property type="entry name" value="AAA+_ATPase"/>
</dbReference>
<dbReference type="InterPro" id="IPR017871">
    <property type="entry name" value="ABC_transporter-like_CS"/>
</dbReference>
<dbReference type="SMART" id="SM00382">
    <property type="entry name" value="AAA"/>
    <property type="match status" value="1"/>
</dbReference>
<dbReference type="InterPro" id="IPR052156">
    <property type="entry name" value="BCAA_Transport_ATP-bd_LivF"/>
</dbReference>
<dbReference type="PANTHER" id="PTHR43820">
    <property type="entry name" value="HIGH-AFFINITY BRANCHED-CHAIN AMINO ACID TRANSPORT ATP-BINDING PROTEIN LIVF"/>
    <property type="match status" value="1"/>
</dbReference>
<dbReference type="GeneID" id="56480759"/>
<dbReference type="Pfam" id="PF00005">
    <property type="entry name" value="ABC_tran"/>
    <property type="match status" value="1"/>
</dbReference>
<comment type="similarity">
    <text evidence="1">Belongs to the ABC transporter superfamily.</text>
</comment>
<dbReference type="PANTHER" id="PTHR43820:SF4">
    <property type="entry name" value="HIGH-AFFINITY BRANCHED-CHAIN AMINO ACID TRANSPORT ATP-BINDING PROTEIN LIVF"/>
    <property type="match status" value="1"/>
</dbReference>
<feature type="domain" description="ABC transporter" evidence="7">
    <location>
        <begin position="5"/>
        <end position="237"/>
    </location>
</feature>
<keyword evidence="6" id="KW-0029">Amino-acid transport</keyword>
<organism evidence="8 9">
    <name type="scientific">Bordetella bronchiseptica 253</name>
    <dbReference type="NCBI Taxonomy" id="568707"/>
    <lineage>
        <taxon>Bacteria</taxon>
        <taxon>Pseudomonadati</taxon>
        <taxon>Pseudomonadota</taxon>
        <taxon>Betaproteobacteria</taxon>
        <taxon>Burkholderiales</taxon>
        <taxon>Alcaligenaceae</taxon>
        <taxon>Bordetella</taxon>
    </lineage>
</organism>
<evidence type="ECO:0000256" key="5">
    <source>
        <dbReference type="ARBA" id="ARBA00022840"/>
    </source>
</evidence>
<dbReference type="RefSeq" id="WP_003807934.1">
    <property type="nucleotide sequence ID" value="NC_019382.1"/>
</dbReference>
<keyword evidence="5 8" id="KW-0067">ATP-binding</keyword>
<keyword evidence="2" id="KW-0813">Transport</keyword>
<dbReference type="CDD" id="cd03224">
    <property type="entry name" value="ABC_TM1139_LivF_branched"/>
    <property type="match status" value="1"/>
</dbReference>
<dbReference type="PROSITE" id="PS00211">
    <property type="entry name" value="ABC_TRANSPORTER_1"/>
    <property type="match status" value="1"/>
</dbReference>
<evidence type="ECO:0000256" key="1">
    <source>
        <dbReference type="ARBA" id="ARBA00005417"/>
    </source>
</evidence>
<dbReference type="GO" id="GO:0015807">
    <property type="term" value="P:L-amino acid transport"/>
    <property type="evidence" value="ECO:0007669"/>
    <property type="project" value="TreeGrafter"/>
</dbReference>
<proteinExistence type="inferred from homology"/>
<gene>
    <name evidence="8" type="ORF">BN112_2868</name>
</gene>
<dbReference type="GO" id="GO:0015658">
    <property type="term" value="F:branched-chain amino acid transmembrane transporter activity"/>
    <property type="evidence" value="ECO:0007669"/>
    <property type="project" value="TreeGrafter"/>
</dbReference>
<evidence type="ECO:0000256" key="4">
    <source>
        <dbReference type="ARBA" id="ARBA00022741"/>
    </source>
</evidence>
<keyword evidence="3" id="KW-0472">Membrane</keyword>